<comment type="similarity">
    <text evidence="1 2">Belongs to the small heat shock protein (HSP20) family.</text>
</comment>
<reference evidence="5" key="1">
    <citation type="submission" date="2016-10" db="EMBL/GenBank/DDBJ databases">
        <authorList>
            <person name="Varghese N."/>
            <person name="Submissions S."/>
        </authorList>
    </citation>
    <scope>NUCLEOTIDE SEQUENCE [LARGE SCALE GENOMIC DNA]</scope>
    <source>
        <strain evidence="5">DSM 25811 / CCM 8410 / LMG 26954 / E90</strain>
    </source>
</reference>
<dbReference type="PROSITE" id="PS01031">
    <property type="entry name" value="SHSP"/>
    <property type="match status" value="1"/>
</dbReference>
<dbReference type="AlphaFoldDB" id="A0A1G6REV3"/>
<dbReference type="EMBL" id="FMZO01000005">
    <property type="protein sequence ID" value="SDD02575.1"/>
    <property type="molecule type" value="Genomic_DNA"/>
</dbReference>
<dbReference type="SUPFAM" id="SSF49764">
    <property type="entry name" value="HSP20-like chaperones"/>
    <property type="match status" value="1"/>
</dbReference>
<dbReference type="Gene3D" id="2.60.40.790">
    <property type="match status" value="1"/>
</dbReference>
<dbReference type="InterPro" id="IPR008978">
    <property type="entry name" value="HSP20-like_chaperone"/>
</dbReference>
<proteinExistence type="inferred from homology"/>
<dbReference type="STRING" id="1285928.SAMN04487894_105241"/>
<dbReference type="CDD" id="cd06464">
    <property type="entry name" value="ACD_sHsps-like"/>
    <property type="match status" value="1"/>
</dbReference>
<evidence type="ECO:0000259" key="3">
    <source>
        <dbReference type="PROSITE" id="PS01031"/>
    </source>
</evidence>
<name>A0A1G6REV3_NIADE</name>
<organism evidence="4 5">
    <name type="scientific">Niabella drilacis (strain DSM 25811 / CCM 8410 / CCUG 62505 / LMG 26954 / E90)</name>
    <dbReference type="NCBI Taxonomy" id="1285928"/>
    <lineage>
        <taxon>Bacteria</taxon>
        <taxon>Pseudomonadati</taxon>
        <taxon>Bacteroidota</taxon>
        <taxon>Chitinophagia</taxon>
        <taxon>Chitinophagales</taxon>
        <taxon>Chitinophagaceae</taxon>
        <taxon>Niabella</taxon>
    </lineage>
</organism>
<feature type="domain" description="SHSP" evidence="3">
    <location>
        <begin position="33"/>
        <end position="145"/>
    </location>
</feature>
<dbReference type="InterPro" id="IPR002068">
    <property type="entry name" value="A-crystallin/Hsp20_dom"/>
</dbReference>
<evidence type="ECO:0000256" key="2">
    <source>
        <dbReference type="RuleBase" id="RU003616"/>
    </source>
</evidence>
<sequence>MSRAYFFQQANFIPRIIDRLILPWVSWLRVKGVIGQTSVPSLTISEEKERYRITVAAPGFQNKDLFFKANHKKLFIRIFDQGPDSTQTEQAAEASEQNRFACSIRLPPEVRQHMIDAHLEHGLLFILLPKGFQKPDRKATSFSIYKQ</sequence>
<dbReference type="Pfam" id="PF00011">
    <property type="entry name" value="HSP20"/>
    <property type="match status" value="1"/>
</dbReference>
<dbReference type="RefSeq" id="WP_090390207.1">
    <property type="nucleotide sequence ID" value="NZ_FMZO01000005.1"/>
</dbReference>
<keyword evidence="5" id="KW-1185">Reference proteome</keyword>
<evidence type="ECO:0000256" key="1">
    <source>
        <dbReference type="PROSITE-ProRule" id="PRU00285"/>
    </source>
</evidence>
<evidence type="ECO:0000313" key="5">
    <source>
        <dbReference type="Proteomes" id="UP000198757"/>
    </source>
</evidence>
<dbReference type="OrthoDB" id="9814487at2"/>
<dbReference type="Proteomes" id="UP000198757">
    <property type="component" value="Unassembled WGS sequence"/>
</dbReference>
<evidence type="ECO:0000313" key="4">
    <source>
        <dbReference type="EMBL" id="SDD02575.1"/>
    </source>
</evidence>
<gene>
    <name evidence="4" type="ORF">SAMN04487894_105241</name>
</gene>
<accession>A0A1G6REV3</accession>
<protein>
    <submittedName>
        <fullName evidence="4">Hsp20/alpha crystallin family protein</fullName>
    </submittedName>
</protein>